<accession>A0A1H9M7H4</accession>
<keyword evidence="3" id="KW-1185">Reference proteome</keyword>
<dbReference type="PANTHER" id="PTHR36503:SF2">
    <property type="entry name" value="BLR2408 PROTEIN"/>
    <property type="match status" value="1"/>
</dbReference>
<dbReference type="RefSeq" id="WP_093289518.1">
    <property type="nucleotide sequence ID" value="NZ_FOFS01000019.1"/>
</dbReference>
<feature type="domain" description="VOC" evidence="1">
    <location>
        <begin position="8"/>
        <end position="132"/>
    </location>
</feature>
<sequence>MNPTLSASGVYINLPVKDVQKTRDFFTQLGFAFNPQFSNELAVCVILSENSCAMLLSHEHFSRFTPHAISDARQVTEVLVCLMLPSRAQVDELVAKAIAAGGSTYKEPEDHGFMYGHGFKDLDGHIWELGYMDLEAFTRAQQEQKQ</sequence>
<name>A0A1H9M7H4_9GAMM</name>
<evidence type="ECO:0000313" key="2">
    <source>
        <dbReference type="EMBL" id="SER19435.1"/>
    </source>
</evidence>
<dbReference type="Proteomes" id="UP000199233">
    <property type="component" value="Unassembled WGS sequence"/>
</dbReference>
<dbReference type="InterPro" id="IPR004360">
    <property type="entry name" value="Glyas_Fos-R_dOase_dom"/>
</dbReference>
<dbReference type="EMBL" id="FOFS01000019">
    <property type="protein sequence ID" value="SER19435.1"/>
    <property type="molecule type" value="Genomic_DNA"/>
</dbReference>
<dbReference type="Pfam" id="PF00903">
    <property type="entry name" value="Glyoxalase"/>
    <property type="match status" value="1"/>
</dbReference>
<dbReference type="AlphaFoldDB" id="A0A1H9M7H4"/>
<dbReference type="PROSITE" id="PS51819">
    <property type="entry name" value="VOC"/>
    <property type="match status" value="1"/>
</dbReference>
<evidence type="ECO:0000313" key="3">
    <source>
        <dbReference type="Proteomes" id="UP000199233"/>
    </source>
</evidence>
<protein>
    <recommendedName>
        <fullName evidence="1">VOC domain-containing protein</fullName>
    </recommendedName>
</protein>
<evidence type="ECO:0000259" key="1">
    <source>
        <dbReference type="PROSITE" id="PS51819"/>
    </source>
</evidence>
<dbReference type="OrthoDB" id="4265398at2"/>
<proteinExistence type="predicted"/>
<dbReference type="InterPro" id="IPR037523">
    <property type="entry name" value="VOC_core"/>
</dbReference>
<dbReference type="PANTHER" id="PTHR36503">
    <property type="entry name" value="BLR2520 PROTEIN"/>
    <property type="match status" value="1"/>
</dbReference>
<dbReference type="Gene3D" id="3.10.180.10">
    <property type="entry name" value="2,3-Dihydroxybiphenyl 1,2-Dioxygenase, domain 1"/>
    <property type="match status" value="1"/>
</dbReference>
<gene>
    <name evidence="2" type="ORF">SAMN04488038_11935</name>
</gene>
<dbReference type="InterPro" id="IPR029068">
    <property type="entry name" value="Glyas_Bleomycin-R_OHBP_Dase"/>
</dbReference>
<organism evidence="2 3">
    <name type="scientific">Solimonas aquatica</name>
    <dbReference type="NCBI Taxonomy" id="489703"/>
    <lineage>
        <taxon>Bacteria</taxon>
        <taxon>Pseudomonadati</taxon>
        <taxon>Pseudomonadota</taxon>
        <taxon>Gammaproteobacteria</taxon>
        <taxon>Nevskiales</taxon>
        <taxon>Nevskiaceae</taxon>
        <taxon>Solimonas</taxon>
    </lineage>
</organism>
<dbReference type="SUPFAM" id="SSF54593">
    <property type="entry name" value="Glyoxalase/Bleomycin resistance protein/Dihydroxybiphenyl dioxygenase"/>
    <property type="match status" value="1"/>
</dbReference>
<reference evidence="2 3" key="1">
    <citation type="submission" date="2016-10" db="EMBL/GenBank/DDBJ databases">
        <authorList>
            <person name="de Groot N.N."/>
        </authorList>
    </citation>
    <scope>NUCLEOTIDE SEQUENCE [LARGE SCALE GENOMIC DNA]</scope>
    <source>
        <strain evidence="2 3">DSM 25927</strain>
    </source>
</reference>
<dbReference type="STRING" id="489703.SAMN04488038_11935"/>